<name>A0A6G7YM81_9SPHN</name>
<keyword evidence="2" id="KW-1185">Reference proteome</keyword>
<accession>A0A6G7YM81</accession>
<keyword evidence="1" id="KW-0378">Hydrolase</keyword>
<evidence type="ECO:0000313" key="2">
    <source>
        <dbReference type="Proteomes" id="UP000503222"/>
    </source>
</evidence>
<protein>
    <submittedName>
        <fullName evidence="1">B-glycosidase</fullName>
    </submittedName>
</protein>
<reference evidence="1 2" key="1">
    <citation type="submission" date="2020-03" db="EMBL/GenBank/DDBJ databases">
        <title>Sphingomonas sp. nov., isolated from fish.</title>
        <authorList>
            <person name="Hyun D.-W."/>
            <person name="Bae J.-W."/>
        </authorList>
    </citation>
    <scope>NUCLEOTIDE SEQUENCE [LARGE SCALE GENOMIC DNA]</scope>
    <source>
        <strain evidence="1 2">HDW15B</strain>
    </source>
</reference>
<dbReference type="Proteomes" id="UP000503222">
    <property type="component" value="Chromosome"/>
</dbReference>
<dbReference type="RefSeq" id="WP_166410243.1">
    <property type="nucleotide sequence ID" value="NZ_CP049869.1"/>
</dbReference>
<evidence type="ECO:0000313" key="1">
    <source>
        <dbReference type="EMBL" id="QIK77848.1"/>
    </source>
</evidence>
<organism evidence="1 2">
    <name type="scientific">Sphingomonas piscis</name>
    <dbReference type="NCBI Taxonomy" id="2714943"/>
    <lineage>
        <taxon>Bacteria</taxon>
        <taxon>Pseudomonadati</taxon>
        <taxon>Pseudomonadota</taxon>
        <taxon>Alphaproteobacteria</taxon>
        <taxon>Sphingomonadales</taxon>
        <taxon>Sphingomonadaceae</taxon>
        <taxon>Sphingomonas</taxon>
    </lineage>
</organism>
<dbReference type="EMBL" id="CP049869">
    <property type="protein sequence ID" value="QIK77848.1"/>
    <property type="molecule type" value="Genomic_DNA"/>
</dbReference>
<dbReference type="SUPFAM" id="SSF51445">
    <property type="entry name" value="(Trans)glycosidases"/>
    <property type="match status" value="1"/>
</dbReference>
<dbReference type="AlphaFoldDB" id="A0A6G7YM81"/>
<proteinExistence type="predicted"/>
<dbReference type="GO" id="GO:0016798">
    <property type="term" value="F:hydrolase activity, acting on glycosyl bonds"/>
    <property type="evidence" value="ECO:0007669"/>
    <property type="project" value="UniProtKB-KW"/>
</dbReference>
<gene>
    <name evidence="1" type="ORF">G7077_01890</name>
</gene>
<dbReference type="KEGG" id="spii:G7077_01890"/>
<dbReference type="Gene3D" id="3.20.20.80">
    <property type="entry name" value="Glycosidases"/>
    <property type="match status" value="1"/>
</dbReference>
<keyword evidence="1" id="KW-0326">Glycosidase</keyword>
<sequence>MGTEGIFPTFFLSGFECSSFDWGKEGRRNVTAELRHDVHADEDYAMLPSLGIAVAREGIAWPFVDKGNGDYDFSSIDPFLAAQRRHNVLPIWDLCHYGYPSDLDPWSDTFVQRFAAYARAAARHVAEHAHHGPLCFTPINEPTFWGYMGGEWGWCAPFGKTADDRRRWTLQLAKADIAAVKAIRADFPDARFVHIDPLIWVVPPRNRPDWAEAANREAYEDAYIAWDVISGLKHPELGGSMEIIDILGFNNYSFGQMEYAGGGKPNNPLQPGDDRIRSVCDLVTEAWAKYKRPSIIAETSGLHGGRAQWLDDITCECLAAVNKGVDLHGICLFPAVDMQDWHSGEWLHMGIADVEQLPSGALMRKPFMPYVDMLHQWQKKLNRVQRLDSDPFDKVVDLEDIRKAARELSPQPDVQWN</sequence>
<dbReference type="InterPro" id="IPR017853">
    <property type="entry name" value="GH"/>
</dbReference>